<evidence type="ECO:0000256" key="2">
    <source>
        <dbReference type="SAM" id="MobiDB-lite"/>
    </source>
</evidence>
<dbReference type="PANTHER" id="PTHR31941:SF1">
    <property type="entry name" value="CYTOSKELETAL SIGNALING PROTEIN SLM1"/>
    <property type="match status" value="1"/>
</dbReference>
<feature type="compositionally biased region" description="Low complexity" evidence="2">
    <location>
        <begin position="654"/>
        <end position="693"/>
    </location>
</feature>
<dbReference type="PROSITE" id="PS50003">
    <property type="entry name" value="PH_DOMAIN"/>
    <property type="match status" value="1"/>
</dbReference>
<proteinExistence type="predicted"/>
<feature type="region of interest" description="Disordered" evidence="2">
    <location>
        <begin position="617"/>
        <end position="701"/>
    </location>
</feature>
<accession>A0A168HDF4</accession>
<dbReference type="InterPro" id="IPR046868">
    <property type="entry name" value="BAR_4"/>
</dbReference>
<feature type="region of interest" description="Disordered" evidence="2">
    <location>
        <begin position="727"/>
        <end position="822"/>
    </location>
</feature>
<feature type="region of interest" description="Disordered" evidence="2">
    <location>
        <begin position="834"/>
        <end position="855"/>
    </location>
</feature>
<feature type="domain" description="PH" evidence="3">
    <location>
        <begin position="378"/>
        <end position="482"/>
    </location>
</feature>
<dbReference type="Gene3D" id="1.20.1270.60">
    <property type="entry name" value="Arfaptin homology (AH) domain/BAR domain"/>
    <property type="match status" value="1"/>
</dbReference>
<sequence>MPEIQVSNHSDLMMPGQKALPSTNWKNSDDNGQNQQQLVPASDPGVNRRLSVAKQGVPWTDRQSKLQIDSSSEPPPMFTAAPKKMSIRHPRESKSAKHIYRMDNGIDPVVLLTNRLEAWRLAIKNMVALFKKVIAVELKTSKGLVLASRDIVVPFEKSNGQFLEIGTGGIQDVWASLRDYTMQHGMLHHESAGYLEKAVIPALRAIKNDIKTMIIAIQKDKALKSTEIFESRMQVDKLISRLDKVIESCNRSPQTANDNTDPFLINLGIIHAVRELCDHENRLHDNILNLQKETGIFEQKIIENTRYVIQKLEEFRLKNKLEHKDFIGKVVETFNGIKPTLEWNEFVRRNQYNLILENSAYKTENMVEYPNQDSKFVRALKIGPLQIKTGVMKGWTEGVYLLTPAGFLHGYKTPKHFQTNPLRPNYTVFVPQCAIERDDDGTFELRGKDKRSSMGLGTHYAFRASNPRDGQEWFEALVRLADQYRIVPLFDTAQSGFSSSVPQNRDLPPLPASTLPLLEQPPPTPEKDPRPAGAIQSAYNTAGPSGTRQDDLDPVLEEEQDPVLGDHQPLMEEHHTDDDGSQTPVAGNSLHNEHLPHPAAAVATGTAAGATAAGAVNVGGPHLDSEKTLGQDHARGLTDDPITPVTPTNTSVEQQQSGQGQFASQQGNQTSQPGQFVPQQQQSSQTIQPPQSQLADLSEQQNFDKRPLEEQRGLPTSNVPATATGQFVPQQQQSSQTIQPPQSQLADLSEQQDFDKRPLEEQRGLPTSNVPATATTATDEFNDGGSVDNWQSVNGGDSEAEGGFDTASHHSKIADHLNDEDEINLAKQQLQASDAYAPIENHHLQQTQKQETAAL</sequence>
<dbReference type="InterPro" id="IPR011993">
    <property type="entry name" value="PH-like_dom_sf"/>
</dbReference>
<dbReference type="VEuPathDB" id="FungiDB:MUCCIDRAFT_114898"/>
<feature type="compositionally biased region" description="Polar residues" evidence="2">
    <location>
        <begin position="581"/>
        <end position="590"/>
    </location>
</feature>
<feature type="region of interest" description="Disordered" evidence="2">
    <location>
        <begin position="495"/>
        <end position="552"/>
    </location>
</feature>
<evidence type="ECO:0000256" key="1">
    <source>
        <dbReference type="ARBA" id="ARBA00022553"/>
    </source>
</evidence>
<feature type="compositionally biased region" description="Polar residues" evidence="2">
    <location>
        <begin position="765"/>
        <end position="779"/>
    </location>
</feature>
<dbReference type="OrthoDB" id="5598057at2759"/>
<name>A0A168HDF4_MUCCL</name>
<dbReference type="InterPro" id="IPR027267">
    <property type="entry name" value="AH/BAR_dom_sf"/>
</dbReference>
<dbReference type="Pfam" id="PF20399">
    <property type="entry name" value="PH_20"/>
    <property type="match status" value="1"/>
</dbReference>
<keyword evidence="5" id="KW-1185">Reference proteome</keyword>
<dbReference type="AlphaFoldDB" id="A0A168HDF4"/>
<keyword evidence="1" id="KW-0597">Phosphoprotein</keyword>
<organism evidence="4 5">
    <name type="scientific">Mucor lusitanicus CBS 277.49</name>
    <dbReference type="NCBI Taxonomy" id="747725"/>
    <lineage>
        <taxon>Eukaryota</taxon>
        <taxon>Fungi</taxon>
        <taxon>Fungi incertae sedis</taxon>
        <taxon>Mucoromycota</taxon>
        <taxon>Mucoromycotina</taxon>
        <taxon>Mucoromycetes</taxon>
        <taxon>Mucorales</taxon>
        <taxon>Mucorineae</taxon>
        <taxon>Mucoraceae</taxon>
        <taxon>Mucor</taxon>
    </lineage>
</organism>
<dbReference type="PANTHER" id="PTHR31941">
    <property type="entry name" value="CYTOSKELETAL SIGNALING PROTEIN SLM1"/>
    <property type="match status" value="1"/>
</dbReference>
<dbReference type="EMBL" id="AMYB01000009">
    <property type="protein sequence ID" value="OAC98655.1"/>
    <property type="molecule type" value="Genomic_DNA"/>
</dbReference>
<feature type="compositionally biased region" description="Basic and acidic residues" evidence="2">
    <location>
        <begin position="569"/>
        <end position="578"/>
    </location>
</feature>
<dbReference type="Pfam" id="PF20400">
    <property type="entry name" value="BAR_4"/>
    <property type="match status" value="1"/>
</dbReference>
<feature type="region of interest" description="Disordered" evidence="2">
    <location>
        <begin position="1"/>
        <end position="89"/>
    </location>
</feature>
<feature type="compositionally biased region" description="Basic and acidic residues" evidence="2">
    <location>
        <begin position="623"/>
        <end position="638"/>
    </location>
</feature>
<dbReference type="InterPro" id="IPR001849">
    <property type="entry name" value="PH_domain"/>
</dbReference>
<evidence type="ECO:0000259" key="3">
    <source>
        <dbReference type="PROSITE" id="PS50003"/>
    </source>
</evidence>
<dbReference type="SUPFAM" id="SSF50729">
    <property type="entry name" value="PH domain-like"/>
    <property type="match status" value="1"/>
</dbReference>
<feature type="compositionally biased region" description="Polar residues" evidence="2">
    <location>
        <begin position="844"/>
        <end position="855"/>
    </location>
</feature>
<gene>
    <name evidence="4" type="ORF">MUCCIDRAFT_114898</name>
</gene>
<evidence type="ECO:0000313" key="4">
    <source>
        <dbReference type="EMBL" id="OAC98655.1"/>
    </source>
</evidence>
<feature type="compositionally biased region" description="Polar residues" evidence="2">
    <location>
        <begin position="537"/>
        <end position="547"/>
    </location>
</feature>
<dbReference type="InterPro" id="IPR046869">
    <property type="entry name" value="SLM1/RGC1-like_PH"/>
</dbReference>
<dbReference type="Gene3D" id="2.30.29.30">
    <property type="entry name" value="Pleckstrin-homology domain (PH domain)/Phosphotyrosine-binding domain (PTB)"/>
    <property type="match status" value="1"/>
</dbReference>
<feature type="compositionally biased region" description="Polar residues" evidence="2">
    <location>
        <begin position="20"/>
        <end position="39"/>
    </location>
</feature>
<reference evidence="4 5" key="1">
    <citation type="submission" date="2015-06" db="EMBL/GenBank/DDBJ databases">
        <title>Expansion of signal transduction pathways in fungi by whole-genome duplication.</title>
        <authorList>
            <consortium name="DOE Joint Genome Institute"/>
            <person name="Corrochano L.M."/>
            <person name="Kuo A."/>
            <person name="Marcet-Houben M."/>
            <person name="Polaino S."/>
            <person name="Salamov A."/>
            <person name="Villalobos J.M."/>
            <person name="Alvarez M.I."/>
            <person name="Avalos J."/>
            <person name="Benito E.P."/>
            <person name="Benoit I."/>
            <person name="Burger G."/>
            <person name="Camino L.P."/>
            <person name="Canovas D."/>
            <person name="Cerda-Olmedo E."/>
            <person name="Cheng J.-F."/>
            <person name="Dominguez A."/>
            <person name="Elias M."/>
            <person name="Eslava A.P."/>
            <person name="Glaser F."/>
            <person name="Grimwood J."/>
            <person name="Gutierrez G."/>
            <person name="Heitman J."/>
            <person name="Henrissat B."/>
            <person name="Iturriaga E.A."/>
            <person name="Lang B.F."/>
            <person name="Lavin J.L."/>
            <person name="Lee S."/>
            <person name="Li W."/>
            <person name="Lindquist E."/>
            <person name="Lopez-Garcia S."/>
            <person name="Luque E.M."/>
            <person name="Marcos A.T."/>
            <person name="Martin J."/>
            <person name="Mccluskey K."/>
            <person name="Medina H.R."/>
            <person name="Miralles-Duran A."/>
            <person name="Miyazaki A."/>
            <person name="Munoz-Torres E."/>
            <person name="Oguiza J.A."/>
            <person name="Ohm R."/>
            <person name="Olmedo M."/>
            <person name="Orejas M."/>
            <person name="Ortiz-Castellanos L."/>
            <person name="Pisabarro A.G."/>
            <person name="Rodriguez-Romero J."/>
            <person name="Ruiz-Herrera J."/>
            <person name="Ruiz-Vazquez R."/>
            <person name="Sanz C."/>
            <person name="Schackwitz W."/>
            <person name="Schmutz J."/>
            <person name="Shahriari M."/>
            <person name="Shelest E."/>
            <person name="Silva-Franco F."/>
            <person name="Soanes D."/>
            <person name="Syed K."/>
            <person name="Tagua V.G."/>
            <person name="Talbot N.J."/>
            <person name="Thon M."/>
            <person name="De Vries R.P."/>
            <person name="Wiebenga A."/>
            <person name="Yadav J.S."/>
            <person name="Braun E.L."/>
            <person name="Baker S."/>
            <person name="Garre V."/>
            <person name="Horwitz B."/>
            <person name="Torres-Martinez S."/>
            <person name="Idnurm A."/>
            <person name="Herrera-Estrella A."/>
            <person name="Gabaldon T."/>
            <person name="Grigoriev I.V."/>
        </authorList>
    </citation>
    <scope>NUCLEOTIDE SEQUENCE [LARGE SCALE GENOMIC DNA]</scope>
    <source>
        <strain evidence="4 5">CBS 277.49</strain>
    </source>
</reference>
<protein>
    <recommendedName>
        <fullName evidence="3">PH domain-containing protein</fullName>
    </recommendedName>
</protein>
<dbReference type="Proteomes" id="UP000077051">
    <property type="component" value="Unassembled WGS sequence"/>
</dbReference>
<feature type="compositionally biased region" description="Low complexity" evidence="2">
    <location>
        <begin position="729"/>
        <end position="744"/>
    </location>
</feature>
<dbReference type="SMART" id="SM00233">
    <property type="entry name" value="PH"/>
    <property type="match status" value="1"/>
</dbReference>
<dbReference type="STRING" id="747725.A0A168HDF4"/>
<evidence type="ECO:0000313" key="5">
    <source>
        <dbReference type="Proteomes" id="UP000077051"/>
    </source>
</evidence>
<comment type="caution">
    <text evidence="4">The sequence shown here is derived from an EMBL/GenBank/DDBJ whole genome shotgun (WGS) entry which is preliminary data.</text>
</comment>
<feature type="region of interest" description="Disordered" evidence="2">
    <location>
        <begin position="569"/>
        <end position="593"/>
    </location>
</feature>
<dbReference type="SUPFAM" id="SSF103657">
    <property type="entry name" value="BAR/IMD domain-like"/>
    <property type="match status" value="1"/>
</dbReference>
<feature type="compositionally biased region" description="Polar residues" evidence="2">
    <location>
        <begin position="1"/>
        <end position="10"/>
    </location>
</feature>
<feature type="compositionally biased region" description="Basic and acidic residues" evidence="2">
    <location>
        <begin position="753"/>
        <end position="763"/>
    </location>
</feature>